<evidence type="ECO:0000256" key="5">
    <source>
        <dbReference type="ARBA" id="ARBA00023136"/>
    </source>
</evidence>
<evidence type="ECO:0000256" key="6">
    <source>
        <dbReference type="SAM" id="Phobius"/>
    </source>
</evidence>
<keyword evidence="3 6" id="KW-0812">Transmembrane</keyword>
<feature type="domain" description="RDD" evidence="7">
    <location>
        <begin position="20"/>
        <end position="153"/>
    </location>
</feature>
<evidence type="ECO:0000256" key="2">
    <source>
        <dbReference type="ARBA" id="ARBA00022475"/>
    </source>
</evidence>
<evidence type="ECO:0000256" key="4">
    <source>
        <dbReference type="ARBA" id="ARBA00022989"/>
    </source>
</evidence>
<dbReference type="RefSeq" id="WP_179912364.1">
    <property type="nucleotide sequence ID" value="NZ_JACBYE010000004.1"/>
</dbReference>
<keyword evidence="9" id="KW-1185">Reference proteome</keyword>
<evidence type="ECO:0000256" key="3">
    <source>
        <dbReference type="ARBA" id="ARBA00022692"/>
    </source>
</evidence>
<keyword evidence="4 6" id="KW-1133">Transmembrane helix</keyword>
<accession>A0A853ES12</accession>
<gene>
    <name evidence="8" type="ORF">HZZ10_03080</name>
</gene>
<dbReference type="InterPro" id="IPR051791">
    <property type="entry name" value="Pra-immunoreactive"/>
</dbReference>
<proteinExistence type="predicted"/>
<comment type="caution">
    <text evidence="8">The sequence shown here is derived from an EMBL/GenBank/DDBJ whole genome shotgun (WGS) entry which is preliminary data.</text>
</comment>
<sequence length="360" mass="37671">MVIADSRPDVVPEVLDDRSYAAWSSRVVAVIIDGFVLGGLIFLAAGAAYGTSTFTLPVPFPDSDGLTLAGLTWGSKVAVAAAVLSLVLLQAYGGATPGKRIVGIAVVDAQTGQPVGPVRTVLRYLAHLLDAILCIGYLRPLWHPEERTFADSLLGTVVLRTRTVRAHPLVARLATRRDGTWTGRPGSRGTIGEPATGEWENRVTGGVAIVSVVLACFSFPWSTAGSSSSDMVDCGFPILDSGAFAPTGVTIRADSSVTSERRFWVERTTFNPAQEVTASWTWHRSTAEPTTVELVVTGADGTEEITNTVLPAGTPDGAADVDGTPFGDLALDVSDLGPGWTAESSVIVDGQVVSSCSLTT</sequence>
<dbReference type="Proteomes" id="UP000561011">
    <property type="component" value="Unassembled WGS sequence"/>
</dbReference>
<dbReference type="AlphaFoldDB" id="A0A853ES12"/>
<dbReference type="InterPro" id="IPR010432">
    <property type="entry name" value="RDD"/>
</dbReference>
<keyword evidence="2" id="KW-1003">Cell membrane</keyword>
<evidence type="ECO:0000256" key="1">
    <source>
        <dbReference type="ARBA" id="ARBA00004651"/>
    </source>
</evidence>
<name>A0A853ES12_9MICO</name>
<protein>
    <submittedName>
        <fullName evidence="8">RDD family protein</fullName>
    </submittedName>
</protein>
<dbReference type="PANTHER" id="PTHR36115">
    <property type="entry name" value="PROLINE-RICH ANTIGEN HOMOLOG-RELATED"/>
    <property type="match status" value="1"/>
</dbReference>
<dbReference type="GO" id="GO:0005886">
    <property type="term" value="C:plasma membrane"/>
    <property type="evidence" value="ECO:0007669"/>
    <property type="project" value="UniProtKB-SubCell"/>
</dbReference>
<comment type="subcellular location">
    <subcellularLocation>
        <location evidence="1">Cell membrane</location>
        <topology evidence="1">Multi-pass membrane protein</topology>
    </subcellularLocation>
</comment>
<dbReference type="PANTHER" id="PTHR36115:SF6">
    <property type="entry name" value="PROLINE-RICH ANTIGEN HOMOLOG"/>
    <property type="match status" value="1"/>
</dbReference>
<dbReference type="Pfam" id="PF06271">
    <property type="entry name" value="RDD"/>
    <property type="match status" value="1"/>
</dbReference>
<feature type="transmembrane region" description="Helical" evidence="6">
    <location>
        <begin position="27"/>
        <end position="50"/>
    </location>
</feature>
<evidence type="ECO:0000313" key="8">
    <source>
        <dbReference type="EMBL" id="NYS92514.1"/>
    </source>
</evidence>
<evidence type="ECO:0000259" key="7">
    <source>
        <dbReference type="Pfam" id="PF06271"/>
    </source>
</evidence>
<reference evidence="8 9" key="1">
    <citation type="submission" date="2020-07" db="EMBL/GenBank/DDBJ databases">
        <title>MOT database genomes.</title>
        <authorList>
            <person name="Joseph S."/>
            <person name="Aduse-Opoku J."/>
            <person name="Hashim A."/>
            <person name="Wade W."/>
            <person name="Curtis M."/>
        </authorList>
    </citation>
    <scope>NUCLEOTIDE SEQUENCE [LARGE SCALE GENOMIC DNA]</scope>
    <source>
        <strain evidence="8 9">DSM 100099</strain>
    </source>
</reference>
<keyword evidence="5 6" id="KW-0472">Membrane</keyword>
<feature type="transmembrane region" description="Helical" evidence="6">
    <location>
        <begin position="70"/>
        <end position="92"/>
    </location>
</feature>
<dbReference type="EMBL" id="JACBYE010000004">
    <property type="protein sequence ID" value="NYS92514.1"/>
    <property type="molecule type" value="Genomic_DNA"/>
</dbReference>
<organism evidence="8 9">
    <name type="scientific">Sanguibacter inulinus</name>
    <dbReference type="NCBI Taxonomy" id="60922"/>
    <lineage>
        <taxon>Bacteria</taxon>
        <taxon>Bacillati</taxon>
        <taxon>Actinomycetota</taxon>
        <taxon>Actinomycetes</taxon>
        <taxon>Micrococcales</taxon>
        <taxon>Sanguibacteraceae</taxon>
        <taxon>Sanguibacter</taxon>
    </lineage>
</organism>
<evidence type="ECO:0000313" key="9">
    <source>
        <dbReference type="Proteomes" id="UP000561011"/>
    </source>
</evidence>